<dbReference type="EMBL" id="LRBS01000045">
    <property type="protein sequence ID" value="OII77112.1"/>
    <property type="molecule type" value="Genomic_DNA"/>
</dbReference>
<dbReference type="GeneID" id="92366278"/>
<sequence>MADTEDPSNTLMTYAAVSLHETFEEFQNEAITTLRIASDETIERTLEKYVRTIRDIFGDNFNRIGWIFDDQSQIDGSMDIFYFSAYIYELFYLVYYSRSDEFSLNLFKWYLKYGLYDCSSKIISSLTQAADEYLEGNENLQVNNHFGSESPTKICYGSNESVETRLTNLLIRTLLLGELGIFTSTLRNIFPEDHNVVALCHLLTINDLKYKCPKTKLSSDLLSLKNQLPPLVRPCIDAFTGDGHIIQQIAKSWLEAFVFSTVYVNGIGIDNFSEFLDVYMECRKEVSDNQTNIESTKSIDCKKKASMMNYQPENVLQHELGALYLLSKDITSFVQHIYNSPDFYGPFLATHIIDPLYYEGLLEDLKLEMSSIKLRCRVIMDYSLWLIETDICDPAIYLQECCECDELFEDVQNALLKLSNKVPLLADQVTTEFDLDDDQCSVVPAILCEQCQIYDLCINWSSDESITTFLKLIRIFIPEIIHNQDLQIRLKRHILIDRLTQINILYSNTNFFSDMTELALYSLYLERLILLMELCILETSNSPPLSKFQGASWSLIESSLNIPLSYILIIDQDGKYKFQLPEASKQESLSIRESLKQNNSSNLSTYSGNESKFILFFFTQKGIIKSLFYFFPEIISSPENPSLPPYFSSIYLFGQEIFPILRNLINLPWDRKLETWIFNIQSESNTCNFFACNTCTPVLSKSFRLNTDKAFNFSNLRTETRKSNLIPSDYVILIQESINKLFGINTEQIPAILISVYCYYCLFCLSNTEIKKIFPTYMVNKFNCNWLDVKFASLVKDISHPLIRNFDYIGSLTSSISEKLYDAKII</sequence>
<dbReference type="Proteomes" id="UP000186804">
    <property type="component" value="Unassembled WGS sequence"/>
</dbReference>
<dbReference type="OrthoDB" id="339138at2759"/>
<keyword evidence="2" id="KW-1185">Reference proteome</keyword>
<evidence type="ECO:0000313" key="1">
    <source>
        <dbReference type="EMBL" id="OII77112.1"/>
    </source>
</evidence>
<reference evidence="1 2" key="1">
    <citation type="submission" date="2016-10" db="EMBL/GenBank/DDBJ databases">
        <title>Reductive evolution of mitochondrial metabolism and differential evolution of invasion-related proteins in Cryptosporidium.</title>
        <authorList>
            <person name="Liu S."/>
            <person name="Roellig D.M."/>
            <person name="Guo Y."/>
            <person name="Li N."/>
            <person name="Frace M.A."/>
            <person name="Tang K."/>
            <person name="Zhang L."/>
            <person name="Feng Y."/>
            <person name="Xiao L."/>
        </authorList>
    </citation>
    <scope>NUCLEOTIDE SEQUENCE [LARGE SCALE GENOMIC DNA]</scope>
    <source>
        <strain evidence="1">30847</strain>
    </source>
</reference>
<protein>
    <submittedName>
        <fullName evidence="1">Uncharacterized protein</fullName>
    </submittedName>
</protein>
<gene>
    <name evidence="1" type="ORF">cand_020940</name>
</gene>
<proteinExistence type="predicted"/>
<evidence type="ECO:0000313" key="2">
    <source>
        <dbReference type="Proteomes" id="UP000186804"/>
    </source>
</evidence>
<accession>A0A1J4MSE9</accession>
<comment type="caution">
    <text evidence="1">The sequence shown here is derived from an EMBL/GenBank/DDBJ whole genome shotgun (WGS) entry which is preliminary data.</text>
</comment>
<name>A0A1J4MSE9_9CRYT</name>
<dbReference type="RefSeq" id="XP_067068958.1">
    <property type="nucleotide sequence ID" value="XM_067212324.1"/>
</dbReference>
<organism evidence="1 2">
    <name type="scientific">Cryptosporidium andersoni</name>
    <dbReference type="NCBI Taxonomy" id="117008"/>
    <lineage>
        <taxon>Eukaryota</taxon>
        <taxon>Sar</taxon>
        <taxon>Alveolata</taxon>
        <taxon>Apicomplexa</taxon>
        <taxon>Conoidasida</taxon>
        <taxon>Coccidia</taxon>
        <taxon>Eucoccidiorida</taxon>
        <taxon>Eimeriorina</taxon>
        <taxon>Cryptosporidiidae</taxon>
        <taxon>Cryptosporidium</taxon>
    </lineage>
</organism>
<dbReference type="VEuPathDB" id="CryptoDB:cand_020940"/>
<dbReference type="AlphaFoldDB" id="A0A1J4MSE9"/>